<dbReference type="AlphaFoldDB" id="A0A1N6EE22"/>
<keyword evidence="1" id="KW-0472">Membrane</keyword>
<dbReference type="SUPFAM" id="SSF48371">
    <property type="entry name" value="ARM repeat"/>
    <property type="match status" value="1"/>
</dbReference>
<dbReference type="Proteomes" id="UP000184782">
    <property type="component" value="Unassembled WGS sequence"/>
</dbReference>
<feature type="transmembrane region" description="Helical" evidence="1">
    <location>
        <begin position="74"/>
        <end position="97"/>
    </location>
</feature>
<name>A0A1N6EE22_9FLAO</name>
<feature type="transmembrane region" description="Helical" evidence="1">
    <location>
        <begin position="109"/>
        <end position="127"/>
    </location>
</feature>
<keyword evidence="3" id="KW-1185">Reference proteome</keyword>
<dbReference type="OrthoDB" id="1249212at2"/>
<feature type="transmembrane region" description="Helical" evidence="1">
    <location>
        <begin position="7"/>
        <end position="26"/>
    </location>
</feature>
<sequence>MIKQKYGTLLFSFLTVISAVLSVYFFEKEFLFSLSFAIGSIICALCAYTEYLYQKEKDFQIEKSDFSTEMVINYSNLSLAITFLGYLIFIIVGIYFISLAGTDYQNYKGFEYVMIAIASYFIVVYLFKIFKLLKKVSQKDILIINNQGIILNSEKMLWSNIKNERLIKKQEHREHSKYEVDVQYLTLNYKNKKVEFQIDDLDQQDYKIEKCLKFFRSKFQKSDFRNPENQEIKTDISIFENILKFNDLFSLSEKELQKNLEDIRFQAKKHPSELKAYCESFTKFEETNLDSIYYALSEDTDMWKEFLANEFIRLFEIAKKSNDSKTIFKILDEILYDSEPSSASRKVIDYLYQELSDNDDKIRLKALTFIDSWLDEEDFSKGNIIIQKMQKMTKDNNWKIRWCANDILSSYNIFTDDEIAIPFQDKLNAKLNNQYEID</sequence>
<dbReference type="STRING" id="59733.SAMN05421769_0229"/>
<reference evidence="3" key="1">
    <citation type="submission" date="2016-12" db="EMBL/GenBank/DDBJ databases">
        <authorList>
            <person name="Varghese N."/>
            <person name="Submissions S."/>
        </authorList>
    </citation>
    <scope>NUCLEOTIDE SEQUENCE [LARGE SCALE GENOMIC DNA]</scope>
    <source>
        <strain evidence="3">DSM 16779</strain>
    </source>
</reference>
<evidence type="ECO:0000256" key="1">
    <source>
        <dbReference type="SAM" id="Phobius"/>
    </source>
</evidence>
<feature type="transmembrane region" description="Helical" evidence="1">
    <location>
        <begin position="32"/>
        <end position="53"/>
    </location>
</feature>
<evidence type="ECO:0000313" key="3">
    <source>
        <dbReference type="Proteomes" id="UP000184782"/>
    </source>
</evidence>
<accession>A0A1N6EE22</accession>
<protein>
    <submittedName>
        <fullName evidence="2">Uncharacterized protein</fullName>
    </submittedName>
</protein>
<keyword evidence="1" id="KW-1133">Transmembrane helix</keyword>
<organism evidence="2 3">
    <name type="scientific">Chryseobacterium scophthalmum</name>
    <dbReference type="NCBI Taxonomy" id="59733"/>
    <lineage>
        <taxon>Bacteria</taxon>
        <taxon>Pseudomonadati</taxon>
        <taxon>Bacteroidota</taxon>
        <taxon>Flavobacteriia</taxon>
        <taxon>Flavobacteriales</taxon>
        <taxon>Weeksellaceae</taxon>
        <taxon>Chryseobacterium group</taxon>
        <taxon>Chryseobacterium</taxon>
    </lineage>
</organism>
<dbReference type="InterPro" id="IPR016024">
    <property type="entry name" value="ARM-type_fold"/>
</dbReference>
<evidence type="ECO:0000313" key="2">
    <source>
        <dbReference type="EMBL" id="SIN81260.1"/>
    </source>
</evidence>
<proteinExistence type="predicted"/>
<dbReference type="RefSeq" id="WP_074228168.1">
    <property type="nucleotide sequence ID" value="NZ_FSRQ01000001.1"/>
</dbReference>
<gene>
    <name evidence="2" type="ORF">SAMN05421769_0229</name>
</gene>
<keyword evidence="1" id="KW-0812">Transmembrane</keyword>
<dbReference type="EMBL" id="FSRQ01000001">
    <property type="protein sequence ID" value="SIN81260.1"/>
    <property type="molecule type" value="Genomic_DNA"/>
</dbReference>